<comment type="cofactor">
    <cofactor evidence="17">
        <name>Mg(2+)</name>
        <dbReference type="ChEBI" id="CHEBI:18420"/>
    </cofactor>
</comment>
<organism evidence="22 23">
    <name type="scientific">Christiangramia fulva</name>
    <dbReference type="NCBI Taxonomy" id="2126553"/>
    <lineage>
        <taxon>Bacteria</taxon>
        <taxon>Pseudomonadati</taxon>
        <taxon>Bacteroidota</taxon>
        <taxon>Flavobacteriia</taxon>
        <taxon>Flavobacteriales</taxon>
        <taxon>Flavobacteriaceae</taxon>
        <taxon>Christiangramia</taxon>
    </lineage>
</organism>
<dbReference type="AlphaFoldDB" id="A0A2R3Z7V2"/>
<comment type="cofactor">
    <cofactor evidence="18 19">
        <name>K(+)</name>
        <dbReference type="ChEBI" id="CHEBI:29103"/>
    </cofactor>
    <text evidence="18 19">Binds 1 potassium ion per subunit.</text>
</comment>
<dbReference type="Proteomes" id="UP000241507">
    <property type="component" value="Chromosome"/>
</dbReference>
<feature type="binding site" evidence="18">
    <location>
        <position position="59"/>
    </location>
    <ligand>
        <name>K(+)</name>
        <dbReference type="ChEBI" id="CHEBI:29103"/>
    </ligand>
</feature>
<dbReference type="GO" id="GO:0052856">
    <property type="term" value="F:NAD(P)HX epimerase activity"/>
    <property type="evidence" value="ECO:0007669"/>
    <property type="project" value="UniProtKB-UniRule"/>
</dbReference>
<dbReference type="PROSITE" id="PS51385">
    <property type="entry name" value="YJEF_N"/>
    <property type="match status" value="1"/>
</dbReference>
<evidence type="ECO:0000256" key="14">
    <source>
        <dbReference type="ARBA" id="ARBA00025153"/>
    </source>
</evidence>
<dbReference type="Pfam" id="PF03853">
    <property type="entry name" value="YjeF_N"/>
    <property type="match status" value="1"/>
</dbReference>
<dbReference type="InterPro" id="IPR036652">
    <property type="entry name" value="YjeF_N_dom_sf"/>
</dbReference>
<feature type="binding site" evidence="18">
    <location>
        <position position="160"/>
    </location>
    <ligand>
        <name>(6S)-NADPHX</name>
        <dbReference type="ChEBI" id="CHEBI:64076"/>
    </ligand>
</feature>
<evidence type="ECO:0000256" key="12">
    <source>
        <dbReference type="ARBA" id="ARBA00023239"/>
    </source>
</evidence>
<keyword evidence="12 17" id="KW-0456">Lyase</keyword>
<feature type="domain" description="YjeF C-terminal" evidence="20">
    <location>
        <begin position="228"/>
        <end position="500"/>
    </location>
</feature>
<evidence type="ECO:0000256" key="18">
    <source>
        <dbReference type="HAMAP-Rule" id="MF_01966"/>
    </source>
</evidence>
<evidence type="ECO:0000313" key="22">
    <source>
        <dbReference type="EMBL" id="AVR46284.1"/>
    </source>
</evidence>
<comment type="catalytic activity">
    <reaction evidence="16 17 19">
        <text>(6S)-NADPHX + ADP = AMP + phosphate + NADPH + H(+)</text>
        <dbReference type="Rhea" id="RHEA:32235"/>
        <dbReference type="ChEBI" id="CHEBI:15378"/>
        <dbReference type="ChEBI" id="CHEBI:43474"/>
        <dbReference type="ChEBI" id="CHEBI:57783"/>
        <dbReference type="ChEBI" id="CHEBI:64076"/>
        <dbReference type="ChEBI" id="CHEBI:456215"/>
        <dbReference type="ChEBI" id="CHEBI:456216"/>
        <dbReference type="EC" id="4.2.1.136"/>
    </reaction>
</comment>
<comment type="function">
    <text evidence="18">Catalyzes the epimerization of the S- and R-forms of NAD(P)HX, a damaged form of NAD(P)H that is a result of enzymatic or heat-dependent hydration. This is a prerequisite for the S-specific NAD(P)H-hydrate dehydratase to allow the repair of both epimers of NAD(P)HX.</text>
</comment>
<evidence type="ECO:0000256" key="8">
    <source>
        <dbReference type="ARBA" id="ARBA00022857"/>
    </source>
</evidence>
<keyword evidence="6 17" id="KW-0547">Nucleotide-binding</keyword>
<accession>A0A2R3Z7V2</accession>
<comment type="similarity">
    <text evidence="4 19">In the C-terminal section; belongs to the NnrD/CARKD family.</text>
</comment>
<feature type="binding site" evidence="18">
    <location>
        <position position="127"/>
    </location>
    <ligand>
        <name>K(+)</name>
        <dbReference type="ChEBI" id="CHEBI:29103"/>
    </ligand>
</feature>
<feature type="binding site" evidence="17">
    <location>
        <position position="326"/>
    </location>
    <ligand>
        <name>(6S)-NADPHX</name>
        <dbReference type="ChEBI" id="CHEBI:64076"/>
    </ligand>
</feature>
<feature type="binding site" evidence="18">
    <location>
        <begin position="131"/>
        <end position="137"/>
    </location>
    <ligand>
        <name>(6S)-NADPHX</name>
        <dbReference type="ChEBI" id="CHEBI:64076"/>
    </ligand>
</feature>
<dbReference type="SUPFAM" id="SSF53613">
    <property type="entry name" value="Ribokinase-like"/>
    <property type="match status" value="1"/>
</dbReference>
<evidence type="ECO:0000256" key="11">
    <source>
        <dbReference type="ARBA" id="ARBA00023235"/>
    </source>
</evidence>
<dbReference type="NCBIfam" id="TIGR00196">
    <property type="entry name" value="yjeF_cterm"/>
    <property type="match status" value="1"/>
</dbReference>
<feature type="binding site" evidence="18">
    <location>
        <position position="163"/>
    </location>
    <ligand>
        <name>K(+)</name>
        <dbReference type="ChEBI" id="CHEBI:29103"/>
    </ligand>
</feature>
<dbReference type="PROSITE" id="PS01050">
    <property type="entry name" value="YJEF_C_2"/>
    <property type="match status" value="1"/>
</dbReference>
<proteinExistence type="inferred from homology"/>
<feature type="binding site" evidence="17">
    <location>
        <begin position="412"/>
        <end position="416"/>
    </location>
    <ligand>
        <name>AMP</name>
        <dbReference type="ChEBI" id="CHEBI:456215"/>
    </ligand>
</feature>
<evidence type="ECO:0000256" key="7">
    <source>
        <dbReference type="ARBA" id="ARBA00022840"/>
    </source>
</evidence>
<feature type="binding site" evidence="17">
    <location>
        <position position="377"/>
    </location>
    <ligand>
        <name>(6S)-NADPHX</name>
        <dbReference type="ChEBI" id="CHEBI:64076"/>
    </ligand>
</feature>
<dbReference type="EMBL" id="CP028136">
    <property type="protein sequence ID" value="AVR46284.1"/>
    <property type="molecule type" value="Genomic_DNA"/>
</dbReference>
<feature type="binding site" evidence="17">
    <location>
        <position position="440"/>
    </location>
    <ligand>
        <name>AMP</name>
        <dbReference type="ChEBI" id="CHEBI:456215"/>
    </ligand>
</feature>
<comment type="similarity">
    <text evidence="18">Belongs to the NnrE/AIBP family.</text>
</comment>
<dbReference type="EC" id="4.2.1.136" evidence="19"/>
<dbReference type="RefSeq" id="WP_107013058.1">
    <property type="nucleotide sequence ID" value="NZ_CP028136.1"/>
</dbReference>
<dbReference type="GO" id="GO:0052855">
    <property type="term" value="F:ADP-dependent NAD(P)H-hydrate dehydratase activity"/>
    <property type="evidence" value="ECO:0007669"/>
    <property type="project" value="UniProtKB-UniRule"/>
</dbReference>
<dbReference type="InterPro" id="IPR029056">
    <property type="entry name" value="Ribokinase-like"/>
</dbReference>
<evidence type="ECO:0000256" key="17">
    <source>
        <dbReference type="HAMAP-Rule" id="MF_01965"/>
    </source>
</evidence>
<evidence type="ECO:0000256" key="4">
    <source>
        <dbReference type="ARBA" id="ARBA00009524"/>
    </source>
</evidence>
<feature type="binding site" evidence="17">
    <location>
        <position position="441"/>
    </location>
    <ligand>
        <name>(6S)-NADPHX</name>
        <dbReference type="ChEBI" id="CHEBI:64076"/>
    </ligand>
</feature>
<evidence type="ECO:0000259" key="21">
    <source>
        <dbReference type="PROSITE" id="PS51385"/>
    </source>
</evidence>
<evidence type="ECO:0000256" key="1">
    <source>
        <dbReference type="ARBA" id="ARBA00000013"/>
    </source>
</evidence>
<keyword evidence="8 17" id="KW-0521">NADP</keyword>
<reference evidence="23" key="1">
    <citation type="submission" date="2018-03" db="EMBL/GenBank/DDBJ databases">
        <title>Gramella fulva sp. nov., isolated from a dry surface of tidal flat.</title>
        <authorList>
            <person name="Hwang S.H."/>
            <person name="Hwang W.M."/>
            <person name="Kang K."/>
            <person name="Ahn T.-Y."/>
        </authorList>
    </citation>
    <scope>NUCLEOTIDE SEQUENCE [LARGE SCALE GENOMIC DNA]</scope>
    <source>
        <strain evidence="23">SH35</strain>
    </source>
</reference>
<dbReference type="EC" id="5.1.99.6" evidence="19"/>
<dbReference type="InterPro" id="IPR004443">
    <property type="entry name" value="YjeF_N_dom"/>
</dbReference>
<dbReference type="KEGG" id="grs:C7S20_13990"/>
<dbReference type="PANTHER" id="PTHR12592">
    <property type="entry name" value="ATP-DEPENDENT (S)-NAD(P)H-HYDRATE DEHYDRATASE FAMILY MEMBER"/>
    <property type="match status" value="1"/>
</dbReference>
<sequence length="512" mass="55930">MKILTADQLSEADKITIQKQGITSEELMERAATLVFEEIHKRLEGAPIPIKIFCGIGNNGGDGLVVARHLIQHKYDVQVFIVNYSDKRSDDFLANYEKLKKITRNWPISIKGEDDFPEIGTGDFVIDAIFGIGLNRPIESWMGKLVKTINKSGAFVLAVDMPSGLFSDRVPEKDAAVINASYTLSFQTPKLVFYLPQTMDYAGEVEILDIGLDRQCISESKSGIFLIEDEEARMFYKERKKNSHKGDYGNVLISGGSYGKIGSVLLSATAALRTGTGLCTLYVPKCGYQIIQSGLPEAMVLTDENEEIITNFPEGFGADVNCFGMGVGKAKQTVEAMEKFLRSVEKPVVIDADGLNILSKNNELLKLIPENSVLTPHPGELKRLIGEWKDDFEKLEKTKEFSKEYKVTLLIKGAHTFIISDDEIYINSTGNPGMATAGSGDVLSGVITSLIGQKYNPVTAAVLGVYAHGLSGDIAASKLGMESVLAGDIAKNMGKAFKLISEDFSGYEAESQ</sequence>
<dbReference type="CDD" id="cd01171">
    <property type="entry name" value="YXKO-related"/>
    <property type="match status" value="1"/>
</dbReference>
<comment type="similarity">
    <text evidence="17">Belongs to the NnrD/CARKD family.</text>
</comment>
<dbReference type="PROSITE" id="PS51383">
    <property type="entry name" value="YJEF_C_3"/>
    <property type="match status" value="1"/>
</dbReference>
<evidence type="ECO:0000313" key="23">
    <source>
        <dbReference type="Proteomes" id="UP000241507"/>
    </source>
</evidence>
<evidence type="ECO:0000259" key="20">
    <source>
        <dbReference type="PROSITE" id="PS51383"/>
    </source>
</evidence>
<dbReference type="InterPro" id="IPR017953">
    <property type="entry name" value="Carbohydrate_kinase_pred_CS"/>
</dbReference>
<evidence type="ECO:0000256" key="6">
    <source>
        <dbReference type="ARBA" id="ARBA00022741"/>
    </source>
</evidence>
<dbReference type="InterPro" id="IPR000631">
    <property type="entry name" value="CARKD"/>
</dbReference>
<keyword evidence="5 18" id="KW-0479">Metal-binding</keyword>
<keyword evidence="13" id="KW-0511">Multifunctional enzyme</keyword>
<keyword evidence="10 17" id="KW-0520">NAD</keyword>
<comment type="catalytic activity">
    <reaction evidence="1 18 19">
        <text>(6R)-NADHX = (6S)-NADHX</text>
        <dbReference type="Rhea" id="RHEA:32215"/>
        <dbReference type="ChEBI" id="CHEBI:64074"/>
        <dbReference type="ChEBI" id="CHEBI:64075"/>
        <dbReference type="EC" id="5.1.99.6"/>
    </reaction>
</comment>
<dbReference type="NCBIfam" id="TIGR00197">
    <property type="entry name" value="yjeF_nterm"/>
    <property type="match status" value="1"/>
</dbReference>
<evidence type="ECO:0000256" key="16">
    <source>
        <dbReference type="ARBA" id="ARBA00049209"/>
    </source>
</evidence>
<comment type="catalytic activity">
    <reaction evidence="2 18 19">
        <text>(6R)-NADPHX = (6S)-NADPHX</text>
        <dbReference type="Rhea" id="RHEA:32227"/>
        <dbReference type="ChEBI" id="CHEBI:64076"/>
        <dbReference type="ChEBI" id="CHEBI:64077"/>
        <dbReference type="EC" id="5.1.99.6"/>
    </reaction>
</comment>
<evidence type="ECO:0000256" key="10">
    <source>
        <dbReference type="ARBA" id="ARBA00023027"/>
    </source>
</evidence>
<protein>
    <recommendedName>
        <fullName evidence="19">Bifunctional NAD(P)H-hydrate repair enzyme</fullName>
    </recommendedName>
    <alternativeName>
        <fullName evidence="19">Nicotinamide nucleotide repair protein</fullName>
    </alternativeName>
    <domain>
        <recommendedName>
            <fullName evidence="19">ADP-dependent (S)-NAD(P)H-hydrate dehydratase</fullName>
            <ecNumber evidence="19">4.2.1.136</ecNumber>
        </recommendedName>
        <alternativeName>
            <fullName evidence="19">ADP-dependent NAD(P)HX dehydratase</fullName>
        </alternativeName>
    </domain>
    <domain>
        <recommendedName>
            <fullName evidence="19">NAD(P)H-hydrate epimerase</fullName>
            <ecNumber evidence="19">5.1.99.6</ecNumber>
        </recommendedName>
    </domain>
</protein>
<evidence type="ECO:0000256" key="13">
    <source>
        <dbReference type="ARBA" id="ARBA00023268"/>
    </source>
</evidence>
<dbReference type="HAMAP" id="MF_01965">
    <property type="entry name" value="NADHX_dehydratase"/>
    <property type="match status" value="1"/>
</dbReference>
<dbReference type="InterPro" id="IPR030677">
    <property type="entry name" value="Nnr"/>
</dbReference>
<keyword evidence="23" id="KW-1185">Reference proteome</keyword>
<evidence type="ECO:0000256" key="3">
    <source>
        <dbReference type="ARBA" id="ARBA00006001"/>
    </source>
</evidence>
<comment type="function">
    <text evidence="17">Catalyzes the dehydration of the S-form of NAD(P)HX at the expense of ADP, which is converted to AMP. Together with NAD(P)HX epimerase, which catalyzes the epimerization of the S- and R-forms, the enzyme allows the repair of both epimers of NAD(P)HX, a damaged form of NAD(P)H that is a result of enzymatic or heat-dependent hydration.</text>
</comment>
<feature type="domain" description="YjeF N-terminal" evidence="21">
    <location>
        <begin position="9"/>
        <end position="218"/>
    </location>
</feature>
<comment type="catalytic activity">
    <reaction evidence="15 17 19">
        <text>(6S)-NADHX + ADP = AMP + phosphate + NADH + H(+)</text>
        <dbReference type="Rhea" id="RHEA:32223"/>
        <dbReference type="ChEBI" id="CHEBI:15378"/>
        <dbReference type="ChEBI" id="CHEBI:43474"/>
        <dbReference type="ChEBI" id="CHEBI:57945"/>
        <dbReference type="ChEBI" id="CHEBI:64074"/>
        <dbReference type="ChEBI" id="CHEBI:456215"/>
        <dbReference type="ChEBI" id="CHEBI:456216"/>
        <dbReference type="EC" id="4.2.1.136"/>
    </reaction>
</comment>
<dbReference type="GO" id="GO:0046872">
    <property type="term" value="F:metal ion binding"/>
    <property type="evidence" value="ECO:0007669"/>
    <property type="project" value="UniProtKB-UniRule"/>
</dbReference>
<keyword evidence="7 17" id="KW-0067">ATP-binding</keyword>
<dbReference type="GO" id="GO:0005524">
    <property type="term" value="F:ATP binding"/>
    <property type="evidence" value="ECO:0007669"/>
    <property type="project" value="UniProtKB-UniRule"/>
</dbReference>
<comment type="caution">
    <text evidence="17">Lacks conserved residue(s) required for the propagation of feature annotation.</text>
</comment>
<evidence type="ECO:0000256" key="15">
    <source>
        <dbReference type="ARBA" id="ARBA00048238"/>
    </source>
</evidence>
<feature type="binding site" evidence="18">
    <location>
        <begin position="58"/>
        <end position="62"/>
    </location>
    <ligand>
        <name>(6S)-NADPHX</name>
        <dbReference type="ChEBI" id="CHEBI:64076"/>
    </ligand>
</feature>
<dbReference type="GO" id="GO:0046496">
    <property type="term" value="P:nicotinamide nucleotide metabolic process"/>
    <property type="evidence" value="ECO:0007669"/>
    <property type="project" value="UniProtKB-UniRule"/>
</dbReference>
<comment type="subunit">
    <text evidence="17">Homotetramer.</text>
</comment>
<dbReference type="Gene3D" id="3.40.1190.20">
    <property type="match status" value="1"/>
</dbReference>
<evidence type="ECO:0000256" key="2">
    <source>
        <dbReference type="ARBA" id="ARBA00000909"/>
    </source>
</evidence>
<dbReference type="Pfam" id="PF01256">
    <property type="entry name" value="Carb_kinase"/>
    <property type="match status" value="1"/>
</dbReference>
<gene>
    <name evidence="18" type="primary">nnrE</name>
    <name evidence="17" type="synonym">nnrD</name>
    <name evidence="22" type="ORF">C7S20_13990</name>
</gene>
<keyword evidence="9 18" id="KW-0630">Potassium</keyword>
<dbReference type="OrthoDB" id="9806925at2"/>
<evidence type="ECO:0000256" key="5">
    <source>
        <dbReference type="ARBA" id="ARBA00022723"/>
    </source>
</evidence>
<name>A0A2R3Z7V2_9FLAO</name>
<dbReference type="PIRSF" id="PIRSF017184">
    <property type="entry name" value="Nnr"/>
    <property type="match status" value="1"/>
</dbReference>
<evidence type="ECO:0000256" key="19">
    <source>
        <dbReference type="PIRNR" id="PIRNR017184"/>
    </source>
</evidence>
<dbReference type="PANTHER" id="PTHR12592:SF0">
    <property type="entry name" value="ATP-DEPENDENT (S)-NAD(P)H-HYDRATE DEHYDRATASE"/>
    <property type="match status" value="1"/>
</dbReference>
<dbReference type="HAMAP" id="MF_01966">
    <property type="entry name" value="NADHX_epimerase"/>
    <property type="match status" value="1"/>
</dbReference>
<keyword evidence="11 18" id="KW-0413">Isomerase</keyword>
<dbReference type="Gene3D" id="3.40.50.10260">
    <property type="entry name" value="YjeF N-terminal domain"/>
    <property type="match status" value="1"/>
</dbReference>
<dbReference type="GO" id="GO:0110051">
    <property type="term" value="P:metabolite repair"/>
    <property type="evidence" value="ECO:0007669"/>
    <property type="project" value="TreeGrafter"/>
</dbReference>
<comment type="function">
    <text evidence="14 19">Bifunctional enzyme that catalyzes the epimerization of the S- and R-forms of NAD(P)HX and the dehydration of the S-form of NAD(P)HX at the expense of ADP, which is converted to AMP. This allows the repair of both epimers of NAD(P)HX, a damaged form of NAD(P)H that is a result of enzymatic or heat-dependent hydration.</text>
</comment>
<comment type="similarity">
    <text evidence="3 19">In the N-terminal section; belongs to the NnrE/AIBP family.</text>
</comment>
<dbReference type="SUPFAM" id="SSF64153">
    <property type="entry name" value="YjeF N-terminal domain-like"/>
    <property type="match status" value="1"/>
</dbReference>
<evidence type="ECO:0000256" key="9">
    <source>
        <dbReference type="ARBA" id="ARBA00022958"/>
    </source>
</evidence>